<dbReference type="PANTHER" id="PTHR31600">
    <property type="entry name" value="TINY MACROCYSTS PROTEIN B-RELATED"/>
    <property type="match status" value="1"/>
</dbReference>
<feature type="transmembrane region" description="Helical" evidence="2">
    <location>
        <begin position="104"/>
        <end position="126"/>
    </location>
</feature>
<dbReference type="SUPFAM" id="SSF55785">
    <property type="entry name" value="PYP-like sensor domain (PAS domain)"/>
    <property type="match status" value="1"/>
</dbReference>
<dbReference type="Proteomes" id="UP000009168">
    <property type="component" value="Unassembled WGS sequence"/>
</dbReference>
<feature type="domain" description="TmcB/TmcC TPR repeats" evidence="3">
    <location>
        <begin position="490"/>
        <end position="610"/>
    </location>
</feature>
<dbReference type="Gene3D" id="3.30.450.20">
    <property type="entry name" value="PAS domain"/>
    <property type="match status" value="1"/>
</dbReference>
<organism evidence="4 5">
    <name type="scientific">Tetrahymena thermophila (strain SB210)</name>
    <dbReference type="NCBI Taxonomy" id="312017"/>
    <lineage>
        <taxon>Eukaryota</taxon>
        <taxon>Sar</taxon>
        <taxon>Alveolata</taxon>
        <taxon>Ciliophora</taxon>
        <taxon>Intramacronucleata</taxon>
        <taxon>Oligohymenophorea</taxon>
        <taxon>Hymenostomatida</taxon>
        <taxon>Tetrahymenina</taxon>
        <taxon>Tetrahymenidae</taxon>
        <taxon>Tetrahymena</taxon>
    </lineage>
</organism>
<keyword evidence="2" id="KW-0812">Transmembrane</keyword>
<dbReference type="KEGG" id="tet:TTHERM_01260740"/>
<feature type="transmembrane region" description="Helical" evidence="2">
    <location>
        <begin position="1731"/>
        <end position="1749"/>
    </location>
</feature>
<proteinExistence type="predicted"/>
<dbReference type="InterPro" id="IPR052994">
    <property type="entry name" value="Tiny_macrocysts_regulators"/>
</dbReference>
<dbReference type="InterPro" id="IPR057352">
    <property type="entry name" value="TPR_TmcB/C"/>
</dbReference>
<sequence>MANQESHPKGKVDILHEESSLESFFLKIKNISFQVLSVLLKNEEEEVLMVFIMTGVDYMQMHSFPFHAKLQHVWKATTFLQIIFQLFNVFHIKNYMPHINFVTYIIGIYFLDFIILLIILDILYVSYSFSQKKFSITWPLKILNQVTSYFVTVFFLPITENLFSVLECEKNAEGVQSLATFETIECWKGWMLVHQIVTSLFNLIFVIISSIVALTFFEPRMTSKNKTARQDSLAEVIFIITKVACQILFNFVPEGNDWFLVLLSFTFSACLYWSYNFEEPYYDKFVGKFFNIATTYYLWTNVMLLVSLVFYETEFNGGLIIWILGLPFICFIMLTSKKSRIDTLITSQTKFRSGEQIQGHLRYVLELIGTQKTDRNSYMLLIGYVEKHKEVCQEEDCPLKIKKTRKGKHADIEMDEIIKNLIKELGRLYQNGLRKFPTCTKLRLSYAFFLFERLKKKEEALVQFKLSMTTKPTFDEQFIIYRYMEQISSSQEEEDEDEEEENDVVKKIEFDSHMSQCEEYMKLAAAKHKEFWANLREDNNIALGRLNILGSGISQCVYKSKEHFNGMLKINNQLPQPYKVFGQYLIRVLNQREQGIELLQKGRELAKLQQKTQKIDDIEDLINDPRPYLVTYKKFQSNTQIQAINLLFSVLFGFQKEEIQGKELKVILPNQFTDIHETLIQQMNDNMIQGNYISNYIDNPQQRFGRHRSGYIFPITYNVKPLSDDYTKFYVNIEADMQTRSQIIILTNEDFIVTDISSSAITYFDINLAMIKNDIKFGIENIISDFETEKEVYLKKGKEFNFNNQAFMVSCQTQLVPIENKDAIDEEQYLTYEILGYIFKIDKLERGMIINQQQIQQQFQQPSLNAPSNTSFQNLSMPSNLNPKETFKDYIKDIQKENLNSYRDAQFTYRDAITQNTYRDTVTENTYRDTYREETTKLKDQSQINYSPNLPLSSPVQNIPIISSANNLSMTNLSMQNLFSLEAQSSKNAPQSTTNNNGHVFNLNIQNLQFNKKITNDNSPLPLSSNRGSARNVLIKQKNYNSQSSFPMIVLEQNNLAENDLSSSSNQEVVNNCQQKQNKFSKFLFDFYKTPAEDETFFYDEDDSTNQYSMVKKETKNYSKDIKTKRLFNNQIINIYDGDDNENQEEEDEDNEDSVFKNENNYYQSQEEYEVFNQNNTSQIIQKSLNYDHKHQLISIFKWVSFMWLMCILIISIFQCALTIIKLNQYSEDMDIMFEFSQRNFKAVSIVSQAIDLVYIKQDLYFPNYIFMDEIRQNMSSTIVSISNITTSIGDSYLDYFADNQSSSQMKIFSSSLQNNFRIQIVDNDQLINSLVSLGALIISQDDSQISLDNGYFNSIIYNYYHTIGEFIEQQNQQIYDAVNNRLNSPQYELIAAFFVLGTIGILNMILFIYFMISLKDQRENILFLFLDIPIKHINFLYKNCDSFLKKYVSIQELINRNENQGQDSSDDEDQDRDMNTRKLYKDDQQTTNEDEKELEKEIMKKRIKIIKNYKKHKFRGQQFMILKCFIVLAFSFIYSIIDLAEVIKLQSQISSLIDQYSYDLNISYKFQNYFNVLKITLINPNYPIENITAQNYVVNQYNKLLGRNGKLQQFNFDILNNYDDIENAYYKVFYMNGCSLLDQEIQSECQMYINNSLQIGLDNAIQFYASYFQQTLNELLVNNAQSSTLSKDKFFVETNISLQKFVDPLIQYFTSAENDSLTASIQTTNNLETLLVILFNIFLILIFLIFWLPKISDMNVEINRTIQMLNMIPLKVMKENRNIRAFIKYLIDQTHKQSDT</sequence>
<protein>
    <submittedName>
        <fullName evidence="4">PAS domain S-box protein</fullName>
    </submittedName>
</protein>
<feature type="transmembrane region" description="Helical" evidence="2">
    <location>
        <begin position="317"/>
        <end position="334"/>
    </location>
</feature>
<dbReference type="EMBL" id="GG662347">
    <property type="protein sequence ID" value="EAR82219.2"/>
    <property type="molecule type" value="Genomic_DNA"/>
</dbReference>
<dbReference type="OrthoDB" id="542352at2759"/>
<dbReference type="PANTHER" id="PTHR31600:SF2">
    <property type="entry name" value="GAMETE ENRICHED GENE 10 PROTEIN-RELATED"/>
    <property type="match status" value="1"/>
</dbReference>
<dbReference type="RefSeq" id="XP_001029882.2">
    <property type="nucleotide sequence ID" value="XM_001029882.2"/>
</dbReference>
<dbReference type="InParanoid" id="Q22AA0"/>
<feature type="transmembrane region" description="Helical" evidence="2">
    <location>
        <begin position="196"/>
        <end position="217"/>
    </location>
</feature>
<evidence type="ECO:0000256" key="1">
    <source>
        <dbReference type="SAM" id="MobiDB-lite"/>
    </source>
</evidence>
<evidence type="ECO:0000259" key="3">
    <source>
        <dbReference type="Pfam" id="PF25474"/>
    </source>
</evidence>
<dbReference type="Pfam" id="PF25474">
    <property type="entry name" value="TPR_TmcB"/>
    <property type="match status" value="1"/>
</dbReference>
<keyword evidence="5" id="KW-1185">Reference proteome</keyword>
<feature type="transmembrane region" description="Helical" evidence="2">
    <location>
        <begin position="138"/>
        <end position="158"/>
    </location>
</feature>
<evidence type="ECO:0000313" key="5">
    <source>
        <dbReference type="Proteomes" id="UP000009168"/>
    </source>
</evidence>
<dbReference type="STRING" id="312017.Q22AA0"/>
<dbReference type="GeneID" id="7835079"/>
<gene>
    <name evidence="4" type="ORF">TTHERM_01260740</name>
</gene>
<feature type="transmembrane region" description="Helical" evidence="2">
    <location>
        <begin position="289"/>
        <end position="311"/>
    </location>
</feature>
<reference evidence="5" key="1">
    <citation type="journal article" date="2006" name="PLoS Biol.">
        <title>Macronuclear genome sequence of the ciliate Tetrahymena thermophila, a model eukaryote.</title>
        <authorList>
            <person name="Eisen J.A."/>
            <person name="Coyne R.S."/>
            <person name="Wu M."/>
            <person name="Wu D."/>
            <person name="Thiagarajan M."/>
            <person name="Wortman J.R."/>
            <person name="Badger J.H."/>
            <person name="Ren Q."/>
            <person name="Amedeo P."/>
            <person name="Jones K.M."/>
            <person name="Tallon L.J."/>
            <person name="Delcher A.L."/>
            <person name="Salzberg S.L."/>
            <person name="Silva J.C."/>
            <person name="Haas B.J."/>
            <person name="Majoros W.H."/>
            <person name="Farzad M."/>
            <person name="Carlton J.M."/>
            <person name="Smith R.K. Jr."/>
            <person name="Garg J."/>
            <person name="Pearlman R.E."/>
            <person name="Karrer K.M."/>
            <person name="Sun L."/>
            <person name="Manning G."/>
            <person name="Elde N.C."/>
            <person name="Turkewitz A.P."/>
            <person name="Asai D.J."/>
            <person name="Wilkes D.E."/>
            <person name="Wang Y."/>
            <person name="Cai H."/>
            <person name="Collins K."/>
            <person name="Stewart B.A."/>
            <person name="Lee S.R."/>
            <person name="Wilamowska K."/>
            <person name="Weinberg Z."/>
            <person name="Ruzzo W.L."/>
            <person name="Wloga D."/>
            <person name="Gaertig J."/>
            <person name="Frankel J."/>
            <person name="Tsao C.-C."/>
            <person name="Gorovsky M.A."/>
            <person name="Keeling P.J."/>
            <person name="Waller R.F."/>
            <person name="Patron N.J."/>
            <person name="Cherry J.M."/>
            <person name="Stover N.A."/>
            <person name="Krieger C.J."/>
            <person name="del Toro C."/>
            <person name="Ryder H.F."/>
            <person name="Williamson S.C."/>
            <person name="Barbeau R.A."/>
            <person name="Hamilton E.P."/>
            <person name="Orias E."/>
        </authorList>
    </citation>
    <scope>NUCLEOTIDE SEQUENCE [LARGE SCALE GENOMIC DNA]</scope>
    <source>
        <strain evidence="5">SB210</strain>
    </source>
</reference>
<feature type="transmembrane region" description="Helical" evidence="2">
    <location>
        <begin position="1199"/>
        <end position="1221"/>
    </location>
</feature>
<keyword evidence="2" id="KW-1133">Transmembrane helix</keyword>
<feature type="transmembrane region" description="Helical" evidence="2">
    <location>
        <begin position="1390"/>
        <end position="1413"/>
    </location>
</feature>
<feature type="region of interest" description="Disordered" evidence="1">
    <location>
        <begin position="1459"/>
        <end position="1494"/>
    </location>
</feature>
<feature type="transmembrane region" description="Helical" evidence="2">
    <location>
        <begin position="73"/>
        <end position="92"/>
    </location>
</feature>
<feature type="compositionally biased region" description="Basic and acidic residues" evidence="1">
    <location>
        <begin position="1473"/>
        <end position="1485"/>
    </location>
</feature>
<feature type="transmembrane region" description="Helical" evidence="2">
    <location>
        <begin position="233"/>
        <end position="252"/>
    </location>
</feature>
<keyword evidence="2" id="KW-0472">Membrane</keyword>
<name>Q22AA0_TETTS</name>
<dbReference type="eggNOG" id="ENOG502SKIS">
    <property type="taxonomic scope" value="Eukaryota"/>
</dbReference>
<dbReference type="InterPro" id="IPR035965">
    <property type="entry name" value="PAS-like_dom_sf"/>
</dbReference>
<evidence type="ECO:0000256" key="2">
    <source>
        <dbReference type="SAM" id="Phobius"/>
    </source>
</evidence>
<evidence type="ECO:0000313" key="4">
    <source>
        <dbReference type="EMBL" id="EAR82219.2"/>
    </source>
</evidence>
<feature type="transmembrane region" description="Helical" evidence="2">
    <location>
        <begin position="1520"/>
        <end position="1538"/>
    </location>
</feature>
<dbReference type="HOGENOM" id="CLU_001391_0_0_1"/>
<accession>Q22AA0</accession>
<feature type="transmembrane region" description="Helical" evidence="2">
    <location>
        <begin position="258"/>
        <end position="277"/>
    </location>
</feature>